<reference evidence="1" key="1">
    <citation type="submission" date="2023-01" db="EMBL/GenBank/DDBJ databases">
        <title>Human gut microbiome strain richness.</title>
        <authorList>
            <person name="Chen-Liaw A."/>
        </authorList>
    </citation>
    <scope>NUCLEOTIDE SEQUENCE</scope>
    <source>
        <strain evidence="1">D55st1_G4_D55t1_190419</strain>
    </source>
</reference>
<dbReference type="AlphaFoldDB" id="A0AAW6FRD9"/>
<proteinExistence type="predicted"/>
<protein>
    <submittedName>
        <fullName evidence="1">Uncharacterized protein</fullName>
    </submittedName>
</protein>
<accession>A0AAW6FRD9</accession>
<evidence type="ECO:0000313" key="2">
    <source>
        <dbReference type="Proteomes" id="UP001220658"/>
    </source>
</evidence>
<sequence length="151" mass="18173">MKNLKNTFQSSTRETLEMKQRKEALDRMYALRIMRPVIKDFVYENKIYYSERFDSRFNAVLYWVSNNKELEEKIKAFEWRTGSLVYHVQLLHTDIGDMYSFLYVSNNPEEWEDDRLDLVHNQCFVYVWNGDIEEYGTIGIKPSMGGVVRTW</sequence>
<comment type="caution">
    <text evidence="1">The sequence shown here is derived from an EMBL/GenBank/DDBJ whole genome shotgun (WGS) entry which is preliminary data.</text>
</comment>
<dbReference type="EMBL" id="JAQNCK010000015">
    <property type="protein sequence ID" value="MDC0828341.1"/>
    <property type="molecule type" value="Genomic_DNA"/>
</dbReference>
<organism evidence="1 2">
    <name type="scientific">Faecalitalea cylindroides</name>
    <dbReference type="NCBI Taxonomy" id="39483"/>
    <lineage>
        <taxon>Bacteria</taxon>
        <taxon>Bacillati</taxon>
        <taxon>Bacillota</taxon>
        <taxon>Erysipelotrichia</taxon>
        <taxon>Erysipelotrichales</taxon>
        <taxon>Erysipelotrichaceae</taxon>
        <taxon>Faecalitalea</taxon>
    </lineage>
</organism>
<gene>
    <name evidence="1" type="ORF">POG00_06390</name>
</gene>
<dbReference type="Proteomes" id="UP001220658">
    <property type="component" value="Unassembled WGS sequence"/>
</dbReference>
<evidence type="ECO:0000313" key="1">
    <source>
        <dbReference type="EMBL" id="MDC0828341.1"/>
    </source>
</evidence>
<dbReference type="RefSeq" id="WP_195191409.1">
    <property type="nucleotide sequence ID" value="NZ_JADMUL010000019.1"/>
</dbReference>
<name>A0AAW6FRD9_9FIRM</name>